<organism evidence="1 2">
    <name type="scientific">Fontibacillus phaseoli</name>
    <dbReference type="NCBI Taxonomy" id="1416533"/>
    <lineage>
        <taxon>Bacteria</taxon>
        <taxon>Bacillati</taxon>
        <taxon>Bacillota</taxon>
        <taxon>Bacilli</taxon>
        <taxon>Bacillales</taxon>
        <taxon>Paenibacillaceae</taxon>
        <taxon>Fontibacillus</taxon>
    </lineage>
</organism>
<comment type="caution">
    <text evidence="1">The sequence shown here is derived from an EMBL/GenBank/DDBJ whole genome shotgun (WGS) entry which is preliminary data.</text>
</comment>
<dbReference type="OrthoDB" id="2588263at2"/>
<proteinExistence type="predicted"/>
<name>A0A369BEV7_9BACL</name>
<evidence type="ECO:0000313" key="1">
    <source>
        <dbReference type="EMBL" id="RCX19805.1"/>
    </source>
</evidence>
<gene>
    <name evidence="1" type="ORF">DFP94_104260</name>
</gene>
<evidence type="ECO:0000313" key="2">
    <source>
        <dbReference type="Proteomes" id="UP000253090"/>
    </source>
</evidence>
<dbReference type="AlphaFoldDB" id="A0A369BEV7"/>
<dbReference type="RefSeq" id="WP_114497048.1">
    <property type="nucleotide sequence ID" value="NZ_QPJW01000004.1"/>
</dbReference>
<sequence>MKNYYLNGPSQECVSLEASETENLFHLMFAYRNVQVQEKEDVRNGKISFKMIREANYVMLIVKIGRMKQEIIFDPTLYGDHQALKIKDCRLEIS</sequence>
<dbReference type="EMBL" id="QPJW01000004">
    <property type="protein sequence ID" value="RCX19805.1"/>
    <property type="molecule type" value="Genomic_DNA"/>
</dbReference>
<protein>
    <submittedName>
        <fullName evidence="1">Uncharacterized protein</fullName>
    </submittedName>
</protein>
<accession>A0A369BEV7</accession>
<keyword evidence="2" id="KW-1185">Reference proteome</keyword>
<reference evidence="1 2" key="1">
    <citation type="submission" date="2018-07" db="EMBL/GenBank/DDBJ databases">
        <title>Genomic Encyclopedia of Type Strains, Phase III (KMG-III): the genomes of soil and plant-associated and newly described type strains.</title>
        <authorList>
            <person name="Whitman W."/>
        </authorList>
    </citation>
    <scope>NUCLEOTIDE SEQUENCE [LARGE SCALE GENOMIC DNA]</scope>
    <source>
        <strain evidence="1 2">CECT 8333</strain>
    </source>
</reference>
<dbReference type="Proteomes" id="UP000253090">
    <property type="component" value="Unassembled WGS sequence"/>
</dbReference>